<reference evidence="5" key="1">
    <citation type="journal article" date="2023" name="Commun. Biol.">
        <title>Genome analysis of Parmales, the sister group of diatoms, reveals the evolutionary specialization of diatoms from phago-mixotrophs to photoautotrophs.</title>
        <authorList>
            <person name="Ban H."/>
            <person name="Sato S."/>
            <person name="Yoshikawa S."/>
            <person name="Yamada K."/>
            <person name="Nakamura Y."/>
            <person name="Ichinomiya M."/>
            <person name="Sato N."/>
            <person name="Blanc-Mathieu R."/>
            <person name="Endo H."/>
            <person name="Kuwata A."/>
            <person name="Ogata H."/>
        </authorList>
    </citation>
    <scope>NUCLEOTIDE SEQUENCE [LARGE SCALE GENOMIC DNA]</scope>
    <source>
        <strain evidence="5">NIES 3701</strain>
    </source>
</reference>
<dbReference type="InterPro" id="IPR019079">
    <property type="entry name" value="Capsule_synth_CapA"/>
</dbReference>
<organism evidence="4 5">
    <name type="scientific">Triparma strigata</name>
    <dbReference type="NCBI Taxonomy" id="1606541"/>
    <lineage>
        <taxon>Eukaryota</taxon>
        <taxon>Sar</taxon>
        <taxon>Stramenopiles</taxon>
        <taxon>Ochrophyta</taxon>
        <taxon>Bolidophyceae</taxon>
        <taxon>Parmales</taxon>
        <taxon>Triparmaceae</taxon>
        <taxon>Triparma</taxon>
    </lineage>
</organism>
<evidence type="ECO:0000313" key="4">
    <source>
        <dbReference type="EMBL" id="GMH94518.1"/>
    </source>
</evidence>
<gene>
    <name evidence="4" type="ORF">TrST_g10961</name>
</gene>
<dbReference type="AlphaFoldDB" id="A0A9W7EWN9"/>
<feature type="chain" id="PRO_5040970216" description="Capsule synthesis protein CapA domain-containing protein" evidence="2">
    <location>
        <begin position="22"/>
        <end position="400"/>
    </location>
</feature>
<dbReference type="OrthoDB" id="189619at2759"/>
<dbReference type="SUPFAM" id="SSF56300">
    <property type="entry name" value="Metallo-dependent phosphatases"/>
    <property type="match status" value="1"/>
</dbReference>
<evidence type="ECO:0000256" key="2">
    <source>
        <dbReference type="SAM" id="SignalP"/>
    </source>
</evidence>
<feature type="domain" description="Capsule synthesis protein CapA" evidence="3">
    <location>
        <begin position="25"/>
        <end position="296"/>
    </location>
</feature>
<accession>A0A9W7EWN9</accession>
<sequence length="400" mass="43863">MLKTFSVCSLLGAAFTPLSSCSTVRIGVTGDVNLDPFLIGGEDGDWGYPWGDTLSKTKALDAFFINHEATIANIVDANPNNFQMEDPVNYTKTFVEAGVDAFVFANNHQFDYNRSGLDTTLSQALKFDIPSAGVGFEDEVRKPLLLDVEGVPVALFTMVLINCELDPATGEDIPHTCTCGINETRSGMMDQQCYPATKDLIGQWLYPHITDEYIQDIQTTISDFRAANPATFILTYLHVGPNFQWSPDPARVALLRGVVDAGSDAVWGTSSHHVQGVEWYGGAPIIYGMGDFLFRHFPGITDYCPDYAVPCEQFRPELSMLHVLNLEEKTDDSGGYLVTKIVTHPTKHTTEQVFFANGEDRDWMFNTLTELNKALGGTAEVLNGTDGTLTLVPSNATGML</sequence>
<evidence type="ECO:0000313" key="5">
    <source>
        <dbReference type="Proteomes" id="UP001165085"/>
    </source>
</evidence>
<dbReference type="InterPro" id="IPR029052">
    <property type="entry name" value="Metallo-depent_PP-like"/>
</dbReference>
<keyword evidence="2" id="KW-0732">Signal</keyword>
<keyword evidence="5" id="KW-1185">Reference proteome</keyword>
<dbReference type="PANTHER" id="PTHR33393:SF11">
    <property type="entry name" value="POLYGLUTAMINE SYNTHESIS ACCESSORY PROTEIN RV0574C-RELATED"/>
    <property type="match status" value="1"/>
</dbReference>
<feature type="signal peptide" evidence="2">
    <location>
        <begin position="1"/>
        <end position="21"/>
    </location>
</feature>
<evidence type="ECO:0000259" key="3">
    <source>
        <dbReference type="SMART" id="SM00854"/>
    </source>
</evidence>
<dbReference type="Proteomes" id="UP001165085">
    <property type="component" value="Unassembled WGS sequence"/>
</dbReference>
<comment type="caution">
    <text evidence="4">The sequence shown here is derived from an EMBL/GenBank/DDBJ whole genome shotgun (WGS) entry which is preliminary data.</text>
</comment>
<dbReference type="Gene3D" id="3.60.21.10">
    <property type="match status" value="1"/>
</dbReference>
<proteinExistence type="inferred from homology"/>
<protein>
    <recommendedName>
        <fullName evidence="3">Capsule synthesis protein CapA domain-containing protein</fullName>
    </recommendedName>
</protein>
<evidence type="ECO:0000256" key="1">
    <source>
        <dbReference type="ARBA" id="ARBA00005662"/>
    </source>
</evidence>
<name>A0A9W7EWN9_9STRA</name>
<dbReference type="EMBL" id="BRXY01000431">
    <property type="protein sequence ID" value="GMH94518.1"/>
    <property type="molecule type" value="Genomic_DNA"/>
</dbReference>
<comment type="similarity">
    <text evidence="1">Belongs to the CapA family.</text>
</comment>
<dbReference type="Pfam" id="PF09587">
    <property type="entry name" value="PGA_cap"/>
    <property type="match status" value="1"/>
</dbReference>
<dbReference type="SMART" id="SM00854">
    <property type="entry name" value="PGA_cap"/>
    <property type="match status" value="1"/>
</dbReference>
<dbReference type="PANTHER" id="PTHR33393">
    <property type="entry name" value="POLYGLUTAMINE SYNTHESIS ACCESSORY PROTEIN RV0574C-RELATED"/>
    <property type="match status" value="1"/>
</dbReference>
<dbReference type="InterPro" id="IPR052169">
    <property type="entry name" value="CW_Biosynth-Accessory"/>
</dbReference>